<evidence type="ECO:0000313" key="1">
    <source>
        <dbReference type="EMBL" id="RPB20985.1"/>
    </source>
</evidence>
<accession>A0A3N4LSL9</accession>
<protein>
    <submittedName>
        <fullName evidence="1">Uncharacterized protein</fullName>
    </submittedName>
</protein>
<reference evidence="1 2" key="1">
    <citation type="journal article" date="2018" name="Nat. Ecol. Evol.">
        <title>Pezizomycetes genomes reveal the molecular basis of ectomycorrhizal truffle lifestyle.</title>
        <authorList>
            <person name="Murat C."/>
            <person name="Payen T."/>
            <person name="Noel B."/>
            <person name="Kuo A."/>
            <person name="Morin E."/>
            <person name="Chen J."/>
            <person name="Kohler A."/>
            <person name="Krizsan K."/>
            <person name="Balestrini R."/>
            <person name="Da Silva C."/>
            <person name="Montanini B."/>
            <person name="Hainaut M."/>
            <person name="Levati E."/>
            <person name="Barry K.W."/>
            <person name="Belfiori B."/>
            <person name="Cichocki N."/>
            <person name="Clum A."/>
            <person name="Dockter R.B."/>
            <person name="Fauchery L."/>
            <person name="Guy J."/>
            <person name="Iotti M."/>
            <person name="Le Tacon F."/>
            <person name="Lindquist E.A."/>
            <person name="Lipzen A."/>
            <person name="Malagnac F."/>
            <person name="Mello A."/>
            <person name="Molinier V."/>
            <person name="Miyauchi S."/>
            <person name="Poulain J."/>
            <person name="Riccioni C."/>
            <person name="Rubini A."/>
            <person name="Sitrit Y."/>
            <person name="Splivallo R."/>
            <person name="Traeger S."/>
            <person name="Wang M."/>
            <person name="Zifcakova L."/>
            <person name="Wipf D."/>
            <person name="Zambonelli A."/>
            <person name="Paolocci F."/>
            <person name="Nowrousian M."/>
            <person name="Ottonello S."/>
            <person name="Baldrian P."/>
            <person name="Spatafora J.W."/>
            <person name="Henrissat B."/>
            <person name="Nagy L.G."/>
            <person name="Aury J.M."/>
            <person name="Wincker P."/>
            <person name="Grigoriev I.V."/>
            <person name="Bonfante P."/>
            <person name="Martin F.M."/>
        </authorList>
    </citation>
    <scope>NUCLEOTIDE SEQUENCE [LARGE SCALE GENOMIC DNA]</scope>
    <source>
        <strain evidence="1 2">ATCC MYA-4762</strain>
    </source>
</reference>
<organism evidence="1 2">
    <name type="scientific">Terfezia boudieri ATCC MYA-4762</name>
    <dbReference type="NCBI Taxonomy" id="1051890"/>
    <lineage>
        <taxon>Eukaryota</taxon>
        <taxon>Fungi</taxon>
        <taxon>Dikarya</taxon>
        <taxon>Ascomycota</taxon>
        <taxon>Pezizomycotina</taxon>
        <taxon>Pezizomycetes</taxon>
        <taxon>Pezizales</taxon>
        <taxon>Pezizaceae</taxon>
        <taxon>Terfezia</taxon>
    </lineage>
</organism>
<dbReference type="Proteomes" id="UP000267821">
    <property type="component" value="Unassembled WGS sequence"/>
</dbReference>
<name>A0A3N4LSL9_9PEZI</name>
<dbReference type="EMBL" id="ML121565">
    <property type="protein sequence ID" value="RPB20985.1"/>
    <property type="molecule type" value="Genomic_DNA"/>
</dbReference>
<keyword evidence="2" id="KW-1185">Reference proteome</keyword>
<evidence type="ECO:0000313" key="2">
    <source>
        <dbReference type="Proteomes" id="UP000267821"/>
    </source>
</evidence>
<gene>
    <name evidence="1" type="ORF">L211DRAFT_851871</name>
</gene>
<proteinExistence type="predicted"/>
<sequence>MLDPETLLLIQEVASGTRAVPVAITSLSSLDTVCQAFGLLHPKATGSSLGPPIPIVGAPFPLVYQMDWEVAEGDLEGWLHERLEPIGIDFKSCLADTITPGALLPTFSYIYYFTVNRNKEASCRPLVDVILLMAISILTGVERDYLTNIVHTPPAASNPHRRKDTPNRFRSLRLSFEVDLDYPDPITAKVYRGRMDWCIGVTLDAKNKELNAPDPLVAPQSRGYRNILTVIEAKVPDSFSRAKAQVLAYMGCLYRIREKNGRRADLSTYGVSTDGYNWQFFRVSSTSCSPPDYETQTAPQKPARVQESQIYNIMRKDSLKLVLCHILFIILRSYDTLSPPSSPQKHSQQDVSGEDDGLILKLARDPATEAKLRRIVETGF</sequence>
<dbReference type="OrthoDB" id="5308822at2759"/>
<dbReference type="AlphaFoldDB" id="A0A3N4LSL9"/>
<dbReference type="InParanoid" id="A0A3N4LSL9"/>